<name>A0A9Q0RRX8_9DIPT</name>
<dbReference type="Pfam" id="PF15110">
    <property type="entry name" value="TMEM141"/>
    <property type="match status" value="1"/>
</dbReference>
<gene>
    <name evidence="1" type="ORF">Bhyg_17241</name>
</gene>
<evidence type="ECO:0000313" key="2">
    <source>
        <dbReference type="Proteomes" id="UP001151699"/>
    </source>
</evidence>
<evidence type="ECO:0000313" key="1">
    <source>
        <dbReference type="EMBL" id="KAJ6600662.1"/>
    </source>
</evidence>
<dbReference type="OrthoDB" id="10056589at2759"/>
<proteinExistence type="predicted"/>
<dbReference type="EMBL" id="WJQU01006177">
    <property type="protein sequence ID" value="KAJ6600662.1"/>
    <property type="molecule type" value="Genomic_DNA"/>
</dbReference>
<dbReference type="Proteomes" id="UP001151699">
    <property type="component" value="Unassembled WGS sequence"/>
</dbReference>
<keyword evidence="2" id="KW-1185">Reference proteome</keyword>
<dbReference type="InterPro" id="IPR026788">
    <property type="entry name" value="Tmem141"/>
</dbReference>
<organism evidence="1 2">
    <name type="scientific">Pseudolycoriella hygida</name>
    <dbReference type="NCBI Taxonomy" id="35572"/>
    <lineage>
        <taxon>Eukaryota</taxon>
        <taxon>Metazoa</taxon>
        <taxon>Ecdysozoa</taxon>
        <taxon>Arthropoda</taxon>
        <taxon>Hexapoda</taxon>
        <taxon>Insecta</taxon>
        <taxon>Pterygota</taxon>
        <taxon>Neoptera</taxon>
        <taxon>Endopterygota</taxon>
        <taxon>Diptera</taxon>
        <taxon>Nematocera</taxon>
        <taxon>Sciaroidea</taxon>
        <taxon>Sciaridae</taxon>
        <taxon>Pseudolycoriella</taxon>
    </lineage>
</organism>
<protein>
    <submittedName>
        <fullName evidence="1">Uncharacterized protein</fullName>
    </submittedName>
</protein>
<comment type="caution">
    <text evidence="1">The sequence shown here is derived from an EMBL/GenBank/DDBJ whole genome shotgun (WGS) entry which is preliminary data.</text>
</comment>
<dbReference type="PANTHER" id="PTHR47229:SF1">
    <property type="entry name" value="TRANSMEMBRANE PROTEIN 141"/>
    <property type="match status" value="1"/>
</dbReference>
<dbReference type="InterPro" id="IPR038259">
    <property type="entry name" value="Tmem141_sf"/>
</dbReference>
<dbReference type="AlphaFoldDB" id="A0A9Q0RRX8"/>
<reference evidence="1" key="1">
    <citation type="submission" date="2022-07" db="EMBL/GenBank/DDBJ databases">
        <authorList>
            <person name="Trinca V."/>
            <person name="Uliana J.V.C."/>
            <person name="Torres T.T."/>
            <person name="Ward R.J."/>
            <person name="Monesi N."/>
        </authorList>
    </citation>
    <scope>NUCLEOTIDE SEQUENCE</scope>
    <source>
        <strain evidence="1">HSMRA1968</strain>
        <tissue evidence="1">Whole embryos</tissue>
    </source>
</reference>
<sequence>MNNIKQLKESQREAHPGFNSYLECMTRSFFTGLSAFVLIAASYKITKDRTNSCQAAWMASENKHTALKDSTEE</sequence>
<dbReference type="PANTHER" id="PTHR47229">
    <property type="entry name" value="TRANSMEMBRANE PROTEIN 141"/>
    <property type="match status" value="1"/>
</dbReference>
<accession>A0A9Q0RRX8</accession>
<dbReference type="Gene3D" id="1.10.3350.20">
    <property type="entry name" value="Tmem141 protein family"/>
    <property type="match status" value="2"/>
</dbReference>